<dbReference type="OrthoDB" id="9805462at2"/>
<dbReference type="PROSITE" id="PS01317">
    <property type="entry name" value="SSRP"/>
    <property type="match status" value="1"/>
</dbReference>
<evidence type="ECO:0000256" key="3">
    <source>
        <dbReference type="HAMAP-Rule" id="MF_00023"/>
    </source>
</evidence>
<dbReference type="GO" id="GO:0003723">
    <property type="term" value="F:RNA binding"/>
    <property type="evidence" value="ECO:0007669"/>
    <property type="project" value="UniProtKB-UniRule"/>
</dbReference>
<dbReference type="AlphaFoldDB" id="A0A516Q1V6"/>
<comment type="similarity">
    <text evidence="3">Belongs to the SmpB family.</text>
</comment>
<dbReference type="NCBIfam" id="TIGR00086">
    <property type="entry name" value="smpB"/>
    <property type="match status" value="1"/>
</dbReference>
<feature type="compositionally biased region" description="Basic and acidic residues" evidence="4">
    <location>
        <begin position="158"/>
        <end position="170"/>
    </location>
</feature>
<evidence type="ECO:0000313" key="5">
    <source>
        <dbReference type="EMBL" id="QDP97407.1"/>
    </source>
</evidence>
<keyword evidence="6" id="KW-1185">Reference proteome</keyword>
<comment type="subcellular location">
    <subcellularLocation>
        <location evidence="3">Cytoplasm</location>
    </subcellularLocation>
    <text evidence="3">The tmRNA-SmpB complex associates with stalled 70S ribosomes.</text>
</comment>
<dbReference type="HAMAP" id="MF_00023">
    <property type="entry name" value="SmpB"/>
    <property type="match status" value="1"/>
</dbReference>
<evidence type="ECO:0000256" key="1">
    <source>
        <dbReference type="ARBA" id="ARBA00022490"/>
    </source>
</evidence>
<dbReference type="PANTHER" id="PTHR30308">
    <property type="entry name" value="TMRNA-BINDING COMPONENT OF TRANS-TRANSLATION TAGGING COMPLEX"/>
    <property type="match status" value="1"/>
</dbReference>
<comment type="function">
    <text evidence="3">Required for rescue of stalled ribosomes mediated by trans-translation. Binds to transfer-messenger RNA (tmRNA), required for stable association of tmRNA with ribosomes. tmRNA and SmpB together mimic tRNA shape, replacing the anticodon stem-loop with SmpB. tmRNA is encoded by the ssrA gene; the 2 termini fold to resemble tRNA(Ala) and it encodes a 'tag peptide', a short internal open reading frame. During trans-translation Ala-aminoacylated tmRNA acts like a tRNA, entering the A-site of stalled ribosomes, displacing the stalled mRNA. The ribosome then switches to translate the ORF on the tmRNA; the nascent peptide is terminated with the 'tag peptide' encoded by the tmRNA and targeted for degradation. The ribosome is freed to recommence translation, which seems to be the essential function of trans-translation.</text>
</comment>
<gene>
    <name evidence="3 5" type="primary">smpB</name>
    <name evidence="5" type="ORF">FOE78_17085</name>
</gene>
<reference evidence="5 6" key="1">
    <citation type="submission" date="2019-07" db="EMBL/GenBank/DDBJ databases">
        <title>Microlunatus dokdonensis sp. nov. isolated from the rhizospheric soil of the wild plant Elymus tsukushiensis.</title>
        <authorList>
            <person name="Ghim S.-Y."/>
            <person name="Hwang Y.-J."/>
            <person name="Son J.-S."/>
            <person name="Shin J.-H."/>
        </authorList>
    </citation>
    <scope>NUCLEOTIDE SEQUENCE [LARGE SCALE GENOMIC DNA]</scope>
    <source>
        <strain evidence="5 6">KUDC0627</strain>
    </source>
</reference>
<proteinExistence type="inferred from homology"/>
<evidence type="ECO:0000313" key="6">
    <source>
        <dbReference type="Proteomes" id="UP000319263"/>
    </source>
</evidence>
<dbReference type="SUPFAM" id="SSF74982">
    <property type="entry name" value="Small protein B (SmpB)"/>
    <property type="match status" value="1"/>
</dbReference>
<name>A0A516Q1V6_9ACTN</name>
<feature type="region of interest" description="Disordered" evidence="4">
    <location>
        <begin position="158"/>
        <end position="182"/>
    </location>
</feature>
<sequence>MAKSSKAIPTGAGEKPKNGKAAPGTKGGDKLMVAQNRRARHDYAIVDTFEAGVVLAGTEVKSLREGRASLADAFATVDDGEVWLRAAHIGEYSHGTWTNHAARRTRKLLLNRKEIAKIDRALGSAGTTLIPLAIYFSNGYAKVELAIATGKREFDKRESIAKRDAEREAQRALAARNKRGRG</sequence>
<dbReference type="Gene3D" id="2.40.280.10">
    <property type="match status" value="1"/>
</dbReference>
<dbReference type="GO" id="GO:0005829">
    <property type="term" value="C:cytosol"/>
    <property type="evidence" value="ECO:0007669"/>
    <property type="project" value="TreeGrafter"/>
</dbReference>
<dbReference type="InterPro" id="IPR020081">
    <property type="entry name" value="SsrA-bd_prot_CS"/>
</dbReference>
<dbReference type="EMBL" id="CP041692">
    <property type="protein sequence ID" value="QDP97407.1"/>
    <property type="molecule type" value="Genomic_DNA"/>
</dbReference>
<accession>A0A516Q1V6</accession>
<feature type="region of interest" description="Disordered" evidence="4">
    <location>
        <begin position="1"/>
        <end position="29"/>
    </location>
</feature>
<evidence type="ECO:0000256" key="4">
    <source>
        <dbReference type="SAM" id="MobiDB-lite"/>
    </source>
</evidence>
<dbReference type="PANTHER" id="PTHR30308:SF2">
    <property type="entry name" value="SSRA-BINDING PROTEIN"/>
    <property type="match status" value="1"/>
</dbReference>
<dbReference type="InterPro" id="IPR023620">
    <property type="entry name" value="SmpB"/>
</dbReference>
<evidence type="ECO:0000256" key="2">
    <source>
        <dbReference type="ARBA" id="ARBA00022884"/>
    </source>
</evidence>
<protein>
    <recommendedName>
        <fullName evidence="3">SsrA-binding protein</fullName>
    </recommendedName>
    <alternativeName>
        <fullName evidence="3">Small protein B</fullName>
    </alternativeName>
</protein>
<keyword evidence="1 3" id="KW-0963">Cytoplasm</keyword>
<dbReference type="Proteomes" id="UP000319263">
    <property type="component" value="Chromosome"/>
</dbReference>
<dbReference type="Pfam" id="PF01668">
    <property type="entry name" value="SmpB"/>
    <property type="match status" value="1"/>
</dbReference>
<keyword evidence="2 3" id="KW-0694">RNA-binding</keyword>
<organism evidence="5 6">
    <name type="scientific">Microlunatus elymi</name>
    <dbReference type="NCBI Taxonomy" id="2596828"/>
    <lineage>
        <taxon>Bacteria</taxon>
        <taxon>Bacillati</taxon>
        <taxon>Actinomycetota</taxon>
        <taxon>Actinomycetes</taxon>
        <taxon>Propionibacteriales</taxon>
        <taxon>Propionibacteriaceae</taxon>
        <taxon>Microlunatus</taxon>
    </lineage>
</organism>
<dbReference type="GO" id="GO:0070930">
    <property type="term" value="P:trans-translation-dependent protein tagging"/>
    <property type="evidence" value="ECO:0007669"/>
    <property type="project" value="TreeGrafter"/>
</dbReference>
<dbReference type="GO" id="GO:0070929">
    <property type="term" value="P:trans-translation"/>
    <property type="evidence" value="ECO:0007669"/>
    <property type="project" value="UniProtKB-UniRule"/>
</dbReference>
<dbReference type="InterPro" id="IPR000037">
    <property type="entry name" value="SsrA-bd_prot"/>
</dbReference>
<dbReference type="NCBIfam" id="NF003843">
    <property type="entry name" value="PRK05422.1"/>
    <property type="match status" value="1"/>
</dbReference>
<dbReference type="KEGG" id="mik:FOE78_17085"/>
<dbReference type="CDD" id="cd09294">
    <property type="entry name" value="SmpB"/>
    <property type="match status" value="1"/>
</dbReference>